<accession>A0A1Y1J950</accession>
<keyword evidence="1" id="KW-1133">Transmembrane helix</keyword>
<evidence type="ECO:0000313" key="3">
    <source>
        <dbReference type="Proteomes" id="UP000195521"/>
    </source>
</evidence>
<evidence type="ECO:0000313" key="2">
    <source>
        <dbReference type="EMBL" id="GAW79039.1"/>
    </source>
</evidence>
<evidence type="ECO:0008006" key="4">
    <source>
        <dbReference type="Google" id="ProtNLM"/>
    </source>
</evidence>
<organism evidence="2 3">
    <name type="scientific">Plasmodium gonderi</name>
    <dbReference type="NCBI Taxonomy" id="77519"/>
    <lineage>
        <taxon>Eukaryota</taxon>
        <taxon>Sar</taxon>
        <taxon>Alveolata</taxon>
        <taxon>Apicomplexa</taxon>
        <taxon>Aconoidasida</taxon>
        <taxon>Haemosporida</taxon>
        <taxon>Plasmodiidae</taxon>
        <taxon>Plasmodium</taxon>
        <taxon>Plasmodium (Plasmodium)</taxon>
    </lineage>
</organism>
<keyword evidence="1" id="KW-0472">Membrane</keyword>
<dbReference type="OrthoDB" id="381406at2759"/>
<keyword evidence="1" id="KW-0812">Transmembrane</keyword>
<feature type="transmembrane region" description="Helical" evidence="1">
    <location>
        <begin position="307"/>
        <end position="336"/>
    </location>
</feature>
<proteinExistence type="predicted"/>
<dbReference type="Proteomes" id="UP000195521">
    <property type="component" value="Unassembled WGS sequence"/>
</dbReference>
<dbReference type="EMBL" id="BDQF01000002">
    <property type="protein sequence ID" value="GAW79039.1"/>
    <property type="molecule type" value="Genomic_DNA"/>
</dbReference>
<comment type="caution">
    <text evidence="2">The sequence shown here is derived from an EMBL/GenBank/DDBJ whole genome shotgun (WGS) entry which is preliminary data.</text>
</comment>
<name>A0A1Y1J950_PLAGO</name>
<sequence length="343" mass="40489">MLFQSIVFFPSLLTWTWRLCYGVIYQYASTISLIHDKVSNTDHSFSGKYSRLLHERRNDSSERQLKYIDMQKRIQDLLDENNSDFTKRLKTSALDYRFVELFNVITPDDVLKKQYSCIMNDKSFQKHFNALMSKYNFENKSSNAFGDYKKGFQENLDPFGNYNNLEEFFRDLQNVRDNKAKLIPEFKHNMHSTEKLNDEFKSTIDSRKKTTYGSELSIALKLPKKKDFRKHPEKYMSKDLFERKDRSKLSKLPSTGEFELEMQRLRFTELSNYDEFLPQGRGIFNRLIKPIKKFGIYRTISLFPLSIFAMCTIISLLTSATTVLAPIFVGLILLILSARKKWN</sequence>
<reference evidence="3" key="1">
    <citation type="submission" date="2017-04" db="EMBL/GenBank/DDBJ databases">
        <title>Plasmodium gonderi genome.</title>
        <authorList>
            <person name="Arisue N."/>
            <person name="Honma H."/>
            <person name="Kawai S."/>
            <person name="Tougan T."/>
            <person name="Tanabe K."/>
            <person name="Horii T."/>
        </authorList>
    </citation>
    <scope>NUCLEOTIDE SEQUENCE [LARGE SCALE GENOMIC DNA]</scope>
    <source>
        <strain evidence="3">ATCC 30045</strain>
    </source>
</reference>
<keyword evidence="3" id="KW-1185">Reference proteome</keyword>
<dbReference type="OMA" id="HEECNAK"/>
<dbReference type="RefSeq" id="XP_028541628.1">
    <property type="nucleotide sequence ID" value="XM_028685827.1"/>
</dbReference>
<protein>
    <recommendedName>
        <fullName evidence="4">Pv-fam-d protein</fullName>
    </recommendedName>
</protein>
<dbReference type="AlphaFoldDB" id="A0A1Y1J950"/>
<dbReference type="GeneID" id="39745739"/>
<evidence type="ECO:0000256" key="1">
    <source>
        <dbReference type="SAM" id="Phobius"/>
    </source>
</evidence>
<gene>
    <name evidence="2" type="ORF">PGO_020080</name>
</gene>